<accession>A0A8J7WRD7</accession>
<dbReference type="EMBL" id="JAGSXH010000039">
    <property type="protein sequence ID" value="MBS2964009.1"/>
    <property type="molecule type" value="Genomic_DNA"/>
</dbReference>
<evidence type="ECO:0000313" key="1">
    <source>
        <dbReference type="EMBL" id="MBS2964009.1"/>
    </source>
</evidence>
<dbReference type="Proteomes" id="UP000677913">
    <property type="component" value="Unassembled WGS sequence"/>
</dbReference>
<gene>
    <name evidence="1" type="ORF">KGA66_13210</name>
</gene>
<protein>
    <submittedName>
        <fullName evidence="1">PAAR domain-containing protein</fullName>
    </submittedName>
</protein>
<reference evidence="1" key="1">
    <citation type="submission" date="2021-04" db="EMBL/GenBank/DDBJ databases">
        <title>Genome based classification of Actinospica acidithermotolerans sp. nov., an actinobacterium isolated from an Indonesian hot spring.</title>
        <authorList>
            <person name="Kusuma A.B."/>
            <person name="Putra K.E."/>
            <person name="Nafisah S."/>
            <person name="Loh J."/>
            <person name="Nouioui I."/>
            <person name="Goodfellow M."/>
        </authorList>
    </citation>
    <scope>NUCLEOTIDE SEQUENCE</scope>
    <source>
        <strain evidence="1">DSM 45618</strain>
    </source>
</reference>
<dbReference type="CDD" id="cd14740">
    <property type="entry name" value="PAAR_4"/>
    <property type="match status" value="1"/>
</dbReference>
<dbReference type="Gene3D" id="2.60.200.60">
    <property type="match status" value="1"/>
</dbReference>
<dbReference type="InterPro" id="IPR008727">
    <property type="entry name" value="PAAR_motif"/>
</dbReference>
<keyword evidence="2" id="KW-1185">Reference proteome</keyword>
<sequence>MAAPAAISGDQVNAVCSLHLMPNPATGAPQPSPPLPFSAPITLGVCATVLICGAPAVVVGASGVNTPPHVGLHPADPFFAPPAQQAVIAAGSGSVLLGGVPAARTGDSATCCGQPTGTLVGSGTTVLIGG</sequence>
<organism evidence="1 2">
    <name type="scientific">Actinocrinis puniceicyclus</name>
    <dbReference type="NCBI Taxonomy" id="977794"/>
    <lineage>
        <taxon>Bacteria</taxon>
        <taxon>Bacillati</taxon>
        <taxon>Actinomycetota</taxon>
        <taxon>Actinomycetes</taxon>
        <taxon>Catenulisporales</taxon>
        <taxon>Actinospicaceae</taxon>
        <taxon>Actinocrinis</taxon>
    </lineage>
</organism>
<comment type="caution">
    <text evidence="1">The sequence shown here is derived from an EMBL/GenBank/DDBJ whole genome shotgun (WGS) entry which is preliminary data.</text>
</comment>
<dbReference type="AlphaFoldDB" id="A0A8J7WRD7"/>
<proteinExistence type="predicted"/>
<dbReference type="RefSeq" id="WP_211468238.1">
    <property type="nucleotide sequence ID" value="NZ_JAGSXH010000039.1"/>
</dbReference>
<dbReference type="Pfam" id="PF05488">
    <property type="entry name" value="PAAR_motif"/>
    <property type="match status" value="1"/>
</dbReference>
<name>A0A8J7WRD7_9ACTN</name>
<evidence type="ECO:0000313" key="2">
    <source>
        <dbReference type="Proteomes" id="UP000677913"/>
    </source>
</evidence>